<dbReference type="EMBL" id="JRNE01000040">
    <property type="protein sequence ID" value="KGF17451.1"/>
    <property type="molecule type" value="Genomic_DNA"/>
</dbReference>
<evidence type="ECO:0000313" key="3">
    <source>
        <dbReference type="Proteomes" id="UP000029548"/>
    </source>
</evidence>
<gene>
    <name evidence="2" type="ORF">HMPREF1650_04700</name>
</gene>
<proteinExistence type="predicted"/>
<accession>A0A095Y5Y4</accession>
<sequence>MTNAPIRDEEHPDIDTASIDELEKMLADAENSIHAIRAELAERRAEQRHDLIQALPDDISTFEGSWRSIIKILRDVIREERETQKALKADR</sequence>
<protein>
    <submittedName>
        <fullName evidence="2">Uncharacterized protein</fullName>
    </submittedName>
</protein>
<dbReference type="RefSeq" id="WP_035121369.1">
    <property type="nucleotide sequence ID" value="NZ_JRNE01000040.1"/>
</dbReference>
<dbReference type="AlphaFoldDB" id="A0A095Y5Y4"/>
<evidence type="ECO:0000256" key="1">
    <source>
        <dbReference type="SAM" id="Coils"/>
    </source>
</evidence>
<name>A0A095Y5Y4_9CORY</name>
<dbReference type="eggNOG" id="ENOG5031KNB">
    <property type="taxonomic scope" value="Bacteria"/>
</dbReference>
<organism evidence="2 3">
    <name type="scientific">Corynebacterium freneyi DNF00450</name>
    <dbReference type="NCBI Taxonomy" id="1287475"/>
    <lineage>
        <taxon>Bacteria</taxon>
        <taxon>Bacillati</taxon>
        <taxon>Actinomycetota</taxon>
        <taxon>Actinomycetes</taxon>
        <taxon>Mycobacteriales</taxon>
        <taxon>Corynebacteriaceae</taxon>
        <taxon>Corynebacterium</taxon>
    </lineage>
</organism>
<comment type="caution">
    <text evidence="2">The sequence shown here is derived from an EMBL/GenBank/DDBJ whole genome shotgun (WGS) entry which is preliminary data.</text>
</comment>
<feature type="coiled-coil region" evidence="1">
    <location>
        <begin position="19"/>
        <end position="46"/>
    </location>
</feature>
<reference evidence="2 3" key="1">
    <citation type="submission" date="2014-07" db="EMBL/GenBank/DDBJ databases">
        <authorList>
            <person name="McCorrison J."/>
            <person name="Sanka R."/>
            <person name="Torralba M."/>
            <person name="Gillis M."/>
            <person name="Haft D.H."/>
            <person name="Methe B."/>
            <person name="Sutton G."/>
            <person name="Nelson K.E."/>
        </authorList>
    </citation>
    <scope>NUCLEOTIDE SEQUENCE [LARGE SCALE GENOMIC DNA]</scope>
    <source>
        <strain evidence="2 3">DNF00450</strain>
    </source>
</reference>
<evidence type="ECO:0000313" key="2">
    <source>
        <dbReference type="EMBL" id="KGF17451.1"/>
    </source>
</evidence>
<dbReference type="Proteomes" id="UP000029548">
    <property type="component" value="Unassembled WGS sequence"/>
</dbReference>
<keyword evidence="1" id="KW-0175">Coiled coil</keyword>